<evidence type="ECO:0000313" key="3">
    <source>
        <dbReference type="Proteomes" id="UP000000383"/>
    </source>
</evidence>
<dbReference type="EMBL" id="CP002056">
    <property type="protein sequence ID" value="ADI30834.1"/>
    <property type="molecule type" value="Genomic_DNA"/>
</dbReference>
<sequence>MKKLFYIDYPQEHIEGQMHRYRCVHCKEETTTINGRLEGHLSSCEYRIKLEGAGYESEESASTNKLVSHDTDDFD</sequence>
<evidence type="ECO:0000256" key="1">
    <source>
        <dbReference type="SAM" id="MobiDB-lite"/>
    </source>
</evidence>
<dbReference type="eggNOG" id="ENOG5031WGS">
    <property type="taxonomic scope" value="Bacteria"/>
</dbReference>
<reference evidence="2 3" key="2">
    <citation type="journal article" date="2011" name="J. Bacteriol.">
        <title>Genomes of three methylotrophs from a single niche uncover genetic and metabolic divergence of Methylophilaceae.</title>
        <authorList>
            <person name="Lapidus A."/>
            <person name="Clum A."/>
            <person name="Labutti K."/>
            <person name="Kaluzhnaya M.G."/>
            <person name="Lim S."/>
            <person name="Beck D.A."/>
            <person name="Glavina Del Rio T."/>
            <person name="Nolan M."/>
            <person name="Mavromatis K."/>
            <person name="Huntemann M."/>
            <person name="Lucas S."/>
            <person name="Lidstrom M.E."/>
            <person name="Ivanova N."/>
            <person name="Chistoserdova L."/>
        </authorList>
    </citation>
    <scope>NUCLEOTIDE SEQUENCE [LARGE SCALE GENOMIC DNA]</scope>
    <source>
        <strain evidence="2 3">301</strain>
    </source>
</reference>
<dbReference type="Proteomes" id="UP000000383">
    <property type="component" value="Chromosome"/>
</dbReference>
<reference evidence="3" key="1">
    <citation type="submission" date="2010-05" db="EMBL/GenBank/DDBJ databases">
        <title>Complete sequence of Methylotenera sp. 301.</title>
        <authorList>
            <person name="Lucas S."/>
            <person name="Copeland A."/>
            <person name="Lapidus A."/>
            <person name="Cheng J.-F."/>
            <person name="Bruce D."/>
            <person name="Goodwin L."/>
            <person name="Pitluck S."/>
            <person name="Clum A."/>
            <person name="Land M."/>
            <person name="Hauser L."/>
            <person name="Kyrpides N."/>
            <person name="Ivanova N."/>
            <person name="Chistoservova L."/>
            <person name="Kalyuzhnaya M."/>
            <person name="Woyke T."/>
        </authorList>
    </citation>
    <scope>NUCLEOTIDE SEQUENCE [LARGE SCALE GENOMIC DNA]</scope>
    <source>
        <strain evidence="3">301</strain>
    </source>
</reference>
<dbReference type="HOGENOM" id="CLU_2666956_0_0_4"/>
<gene>
    <name evidence="2" type="ordered locus">M301_2472</name>
</gene>
<evidence type="ECO:0000313" key="2">
    <source>
        <dbReference type="EMBL" id="ADI30834.1"/>
    </source>
</evidence>
<keyword evidence="3" id="KW-1185">Reference proteome</keyword>
<dbReference type="OrthoDB" id="9132992at2"/>
<organism evidence="2 3">
    <name type="scientific">Methylotenera versatilis (strain 301)</name>
    <dbReference type="NCBI Taxonomy" id="666681"/>
    <lineage>
        <taxon>Bacteria</taxon>
        <taxon>Pseudomonadati</taxon>
        <taxon>Pseudomonadota</taxon>
        <taxon>Betaproteobacteria</taxon>
        <taxon>Nitrosomonadales</taxon>
        <taxon>Methylophilaceae</taxon>
        <taxon>Methylotenera</taxon>
    </lineage>
</organism>
<dbReference type="AlphaFoldDB" id="D7DMQ7"/>
<protein>
    <submittedName>
        <fullName evidence="2">Uncharacterized protein</fullName>
    </submittedName>
</protein>
<proteinExistence type="predicted"/>
<name>D7DMQ7_METV0</name>
<dbReference type="KEGG" id="meh:M301_2472"/>
<feature type="region of interest" description="Disordered" evidence="1">
    <location>
        <begin position="53"/>
        <end position="75"/>
    </location>
</feature>
<dbReference type="RefSeq" id="WP_013149142.1">
    <property type="nucleotide sequence ID" value="NC_014207.1"/>
</dbReference>
<accession>D7DMQ7</accession>